<protein>
    <recommendedName>
        <fullName evidence="3">F-box domain-containing protein</fullName>
    </recommendedName>
</protein>
<reference evidence="1" key="1">
    <citation type="submission" date="2020-11" db="EMBL/GenBank/DDBJ databases">
        <authorList>
            <consortium name="DOE Joint Genome Institute"/>
            <person name="Ahrendt S."/>
            <person name="Riley R."/>
            <person name="Andreopoulos W."/>
            <person name="Labutti K."/>
            <person name="Pangilinan J."/>
            <person name="Ruiz-Duenas F.J."/>
            <person name="Barrasa J.M."/>
            <person name="Sanchez-Garcia M."/>
            <person name="Camarero S."/>
            <person name="Miyauchi S."/>
            <person name="Serrano A."/>
            <person name="Linde D."/>
            <person name="Babiker R."/>
            <person name="Drula E."/>
            <person name="Ayuso-Fernandez I."/>
            <person name="Pacheco R."/>
            <person name="Padilla G."/>
            <person name="Ferreira P."/>
            <person name="Barriuso J."/>
            <person name="Kellner H."/>
            <person name="Castanera R."/>
            <person name="Alfaro M."/>
            <person name="Ramirez L."/>
            <person name="Pisabarro A.G."/>
            <person name="Kuo A."/>
            <person name="Tritt A."/>
            <person name="Lipzen A."/>
            <person name="He G."/>
            <person name="Yan M."/>
            <person name="Ng V."/>
            <person name="Cullen D."/>
            <person name="Martin F."/>
            <person name="Rosso M.-N."/>
            <person name="Henrissat B."/>
            <person name="Hibbett D."/>
            <person name="Martinez A.T."/>
            <person name="Grigoriev I.V."/>
        </authorList>
    </citation>
    <scope>NUCLEOTIDE SEQUENCE</scope>
    <source>
        <strain evidence="1">CBS 247.69</strain>
    </source>
</reference>
<evidence type="ECO:0000313" key="1">
    <source>
        <dbReference type="EMBL" id="KAF9468783.1"/>
    </source>
</evidence>
<evidence type="ECO:0008006" key="3">
    <source>
        <dbReference type="Google" id="ProtNLM"/>
    </source>
</evidence>
<comment type="caution">
    <text evidence="1">The sequence shown here is derived from an EMBL/GenBank/DDBJ whole genome shotgun (WGS) entry which is preliminary data.</text>
</comment>
<dbReference type="EMBL" id="MU150231">
    <property type="protein sequence ID" value="KAF9468783.1"/>
    <property type="molecule type" value="Genomic_DNA"/>
</dbReference>
<dbReference type="AlphaFoldDB" id="A0A9P5YF20"/>
<dbReference type="OrthoDB" id="3251489at2759"/>
<gene>
    <name evidence="1" type="ORF">BDZ94DRAFT_1231822</name>
</gene>
<dbReference type="Proteomes" id="UP000807353">
    <property type="component" value="Unassembled WGS sequence"/>
</dbReference>
<proteinExistence type="predicted"/>
<accession>A0A9P5YF20</accession>
<organism evidence="1 2">
    <name type="scientific">Collybia nuda</name>
    <dbReference type="NCBI Taxonomy" id="64659"/>
    <lineage>
        <taxon>Eukaryota</taxon>
        <taxon>Fungi</taxon>
        <taxon>Dikarya</taxon>
        <taxon>Basidiomycota</taxon>
        <taxon>Agaricomycotina</taxon>
        <taxon>Agaricomycetes</taxon>
        <taxon>Agaricomycetidae</taxon>
        <taxon>Agaricales</taxon>
        <taxon>Tricholomatineae</taxon>
        <taxon>Clitocybaceae</taxon>
        <taxon>Collybia</taxon>
    </lineage>
</organism>
<keyword evidence="2" id="KW-1185">Reference proteome</keyword>
<evidence type="ECO:0000313" key="2">
    <source>
        <dbReference type="Proteomes" id="UP000807353"/>
    </source>
</evidence>
<sequence>MSRHILGLHQQTQVLIQSSLPQQISPFERLPVEIKVEIFSRCIAPYSALDGTLILLCGICLSWRTLIQSTPKLWSNFGVDIPPLESDDLSKTVHVLEAMNTWLSRSKKCSLSIRLNHDPVGRIPDTRSAEMLAALIPHADRWREIYLLIPNSSIAPLQDPLLLPETFRVLQSLTLDVRACWTSFPPLDIRTLRIPWGRLTDLHLRLDSSPLTLDQCMDILAKGANLVRCSLNVDCVVNIRGNRREKIPLLSMETFELVLLRDNQEVAEAPEICLVTFLEQLEFGKLRKLGIDSLVQWNNTDVRLWHEIHSRFISLLGGLGASLEALRIAYLPLSEAQILDSLMTLPKLVDLDLQFSMADRERDPISNHFLYTLTLQFENSSRQSLHQLENLRIACSGARLNTSVLLGFIHSRWTPSPVEKMNKKLKAFRFVSLRPVGYFVRQRMKIWGDEGLIIAIDGVDVR</sequence>
<name>A0A9P5YF20_9AGAR</name>